<dbReference type="Gene3D" id="3.30.420.10">
    <property type="entry name" value="Ribonuclease H-like superfamily/Ribonuclease H"/>
    <property type="match status" value="1"/>
</dbReference>
<dbReference type="SUPFAM" id="SSF53098">
    <property type="entry name" value="Ribonuclease H-like"/>
    <property type="match status" value="1"/>
</dbReference>
<name>A0ABY7C4Z5_9HYPH</name>
<dbReference type="PROSITE" id="PS50879">
    <property type="entry name" value="RNASE_H_1"/>
    <property type="match status" value="1"/>
</dbReference>
<dbReference type="Proteomes" id="UP001164020">
    <property type="component" value="Chromosome"/>
</dbReference>
<evidence type="ECO:0000313" key="3">
    <source>
        <dbReference type="Proteomes" id="UP001164020"/>
    </source>
</evidence>
<dbReference type="InterPro" id="IPR002156">
    <property type="entry name" value="RNaseH_domain"/>
</dbReference>
<reference evidence="2" key="1">
    <citation type="submission" date="2022-12" db="EMBL/GenBank/DDBJ databases">
        <title>Jiella pelagia sp. nov., isolated from phosphonate enriched culture of Northwest Pacific surface seawater.</title>
        <authorList>
            <person name="Shin D.Y."/>
            <person name="Hwang C.Y."/>
        </authorList>
    </citation>
    <scope>NUCLEOTIDE SEQUENCE</scope>
    <source>
        <strain evidence="2">HL-NP1</strain>
    </source>
</reference>
<dbReference type="InterPro" id="IPR012337">
    <property type="entry name" value="RNaseH-like_sf"/>
</dbReference>
<dbReference type="RefSeq" id="WP_268883692.1">
    <property type="nucleotide sequence ID" value="NZ_CP114029.1"/>
</dbReference>
<evidence type="ECO:0000313" key="2">
    <source>
        <dbReference type="EMBL" id="WAP71146.1"/>
    </source>
</evidence>
<gene>
    <name evidence="2" type="ORF">OH818_09825</name>
</gene>
<feature type="domain" description="RNase H type-1" evidence="1">
    <location>
        <begin position="1"/>
        <end position="56"/>
    </location>
</feature>
<dbReference type="Pfam" id="PF00075">
    <property type="entry name" value="RNase_H"/>
    <property type="match status" value="1"/>
</dbReference>
<evidence type="ECO:0000259" key="1">
    <source>
        <dbReference type="PROSITE" id="PS50879"/>
    </source>
</evidence>
<accession>A0ABY7C4Z5</accession>
<protein>
    <recommendedName>
        <fullName evidence="1">RNase H type-1 domain-containing protein</fullName>
    </recommendedName>
</protein>
<dbReference type="InterPro" id="IPR036397">
    <property type="entry name" value="RNaseH_sf"/>
</dbReference>
<organism evidence="2 3">
    <name type="scientific">Jiella pelagia</name>
    <dbReference type="NCBI Taxonomy" id="2986949"/>
    <lineage>
        <taxon>Bacteria</taxon>
        <taxon>Pseudomonadati</taxon>
        <taxon>Pseudomonadota</taxon>
        <taxon>Alphaproteobacteria</taxon>
        <taxon>Hyphomicrobiales</taxon>
        <taxon>Aurantimonadaceae</taxon>
        <taxon>Jiella</taxon>
    </lineage>
</organism>
<proteinExistence type="predicted"/>
<dbReference type="EMBL" id="CP114029">
    <property type="protein sequence ID" value="WAP71146.1"/>
    <property type="molecule type" value="Genomic_DNA"/>
</dbReference>
<sequence length="60" mass="6882">MKGWKILAEKPVKTLDLRLELEALADGRDIVWTWVHGHDGNQMNEQADKLAEVEAERRAV</sequence>
<keyword evidence="3" id="KW-1185">Reference proteome</keyword>